<accession>A0A803MEU7</accession>
<reference evidence="1" key="2">
    <citation type="submission" date="2021-03" db="UniProtKB">
        <authorList>
            <consortium name="EnsemblPlants"/>
        </authorList>
    </citation>
    <scope>IDENTIFICATION</scope>
</reference>
<evidence type="ECO:0000313" key="1">
    <source>
        <dbReference type="EnsemblPlants" id="AUR62027990-RA:cds"/>
    </source>
</evidence>
<sequence length="191" mass="21613">MVPETKDSNSPMGEKQYLWNVDLDALVKKEYEKKAHKRLKEITYNVSVRNKSVPRRMGEAMFERIMAKRKDPAQKAGGVLPTAPEVFLKTHKKVLGKGKVAANKRAQKISKGSQSYNPSIASQLEERVQAEVAERIEEAKVQMQAQMEAQFATQLQEALKKEREEAAIESKRMMETMLQNLFSNCSGGPPF</sequence>
<name>A0A803MEU7_CHEQI</name>
<dbReference type="Proteomes" id="UP000596660">
    <property type="component" value="Unplaced"/>
</dbReference>
<protein>
    <submittedName>
        <fullName evidence="1">Uncharacterized protein</fullName>
    </submittedName>
</protein>
<evidence type="ECO:0000313" key="2">
    <source>
        <dbReference type="Proteomes" id="UP000596660"/>
    </source>
</evidence>
<dbReference type="Gramene" id="AUR62027990-RA">
    <property type="protein sequence ID" value="AUR62027990-RA:cds"/>
    <property type="gene ID" value="AUR62027990"/>
</dbReference>
<dbReference type="AlphaFoldDB" id="A0A803MEU7"/>
<organism evidence="1 2">
    <name type="scientific">Chenopodium quinoa</name>
    <name type="common">Quinoa</name>
    <dbReference type="NCBI Taxonomy" id="63459"/>
    <lineage>
        <taxon>Eukaryota</taxon>
        <taxon>Viridiplantae</taxon>
        <taxon>Streptophyta</taxon>
        <taxon>Embryophyta</taxon>
        <taxon>Tracheophyta</taxon>
        <taxon>Spermatophyta</taxon>
        <taxon>Magnoliopsida</taxon>
        <taxon>eudicotyledons</taxon>
        <taxon>Gunneridae</taxon>
        <taxon>Pentapetalae</taxon>
        <taxon>Caryophyllales</taxon>
        <taxon>Chenopodiaceae</taxon>
        <taxon>Chenopodioideae</taxon>
        <taxon>Atripliceae</taxon>
        <taxon>Chenopodium</taxon>
    </lineage>
</organism>
<proteinExistence type="predicted"/>
<reference evidence="1" key="1">
    <citation type="journal article" date="2017" name="Nature">
        <title>The genome of Chenopodium quinoa.</title>
        <authorList>
            <person name="Jarvis D.E."/>
            <person name="Ho Y.S."/>
            <person name="Lightfoot D.J."/>
            <person name="Schmoeckel S.M."/>
            <person name="Li B."/>
            <person name="Borm T.J.A."/>
            <person name="Ohyanagi H."/>
            <person name="Mineta K."/>
            <person name="Michell C.T."/>
            <person name="Saber N."/>
            <person name="Kharbatia N.M."/>
            <person name="Rupper R.R."/>
            <person name="Sharp A.R."/>
            <person name="Dally N."/>
            <person name="Boughton B.A."/>
            <person name="Woo Y.H."/>
            <person name="Gao G."/>
            <person name="Schijlen E.G.W.M."/>
            <person name="Guo X."/>
            <person name="Momin A.A."/>
            <person name="Negrao S."/>
            <person name="Al-Babili S."/>
            <person name="Gehring C."/>
            <person name="Roessner U."/>
            <person name="Jung C."/>
            <person name="Murphy K."/>
            <person name="Arold S.T."/>
            <person name="Gojobori T."/>
            <person name="van der Linden C.G."/>
            <person name="van Loo E.N."/>
            <person name="Jellen E.N."/>
            <person name="Maughan P.J."/>
            <person name="Tester M."/>
        </authorList>
    </citation>
    <scope>NUCLEOTIDE SEQUENCE [LARGE SCALE GENOMIC DNA]</scope>
    <source>
        <strain evidence="1">cv. PI 614886</strain>
    </source>
</reference>
<dbReference type="EnsemblPlants" id="AUR62027990-RA">
    <property type="protein sequence ID" value="AUR62027990-RA:cds"/>
    <property type="gene ID" value="AUR62027990"/>
</dbReference>
<keyword evidence="2" id="KW-1185">Reference proteome</keyword>